<evidence type="ECO:0000256" key="1">
    <source>
        <dbReference type="ARBA" id="ARBA00004370"/>
    </source>
</evidence>
<keyword evidence="2 4" id="KW-0472">Membrane</keyword>
<comment type="caution">
    <text evidence="5">The sequence shown here is derived from an EMBL/GenBank/DDBJ whole genome shotgun (WGS) entry which is preliminary data.</text>
</comment>
<dbReference type="OrthoDB" id="3472661at2"/>
<keyword evidence="4" id="KW-1133">Transmembrane helix</keyword>
<dbReference type="Proteomes" id="UP000320209">
    <property type="component" value="Unassembled WGS sequence"/>
</dbReference>
<dbReference type="GO" id="GO:0016020">
    <property type="term" value="C:membrane"/>
    <property type="evidence" value="ECO:0007669"/>
    <property type="project" value="UniProtKB-SubCell"/>
</dbReference>
<dbReference type="EMBL" id="VFOV01000001">
    <property type="protein sequence ID" value="TQL66821.1"/>
    <property type="molecule type" value="Genomic_DNA"/>
</dbReference>
<dbReference type="PANTHER" id="PTHR37042">
    <property type="entry name" value="OUTER MEMBRANE PROTEIN RV1973"/>
    <property type="match status" value="1"/>
</dbReference>
<name>A0A543A2M5_9ACTN</name>
<keyword evidence="4" id="KW-0812">Transmembrane</keyword>
<accession>A0A543A2M5</accession>
<evidence type="ECO:0000256" key="4">
    <source>
        <dbReference type="SAM" id="Phobius"/>
    </source>
</evidence>
<keyword evidence="6" id="KW-1185">Reference proteome</keyword>
<dbReference type="AlphaFoldDB" id="A0A543A2M5"/>
<evidence type="ECO:0000256" key="3">
    <source>
        <dbReference type="SAM" id="MobiDB-lite"/>
    </source>
</evidence>
<organism evidence="5 6">
    <name type="scientific">Nocardioides albertanoniae</name>
    <dbReference type="NCBI Taxonomy" id="1175486"/>
    <lineage>
        <taxon>Bacteria</taxon>
        <taxon>Bacillati</taxon>
        <taxon>Actinomycetota</taxon>
        <taxon>Actinomycetes</taxon>
        <taxon>Propionibacteriales</taxon>
        <taxon>Nocardioidaceae</taxon>
        <taxon>Nocardioides</taxon>
    </lineage>
</organism>
<evidence type="ECO:0000313" key="6">
    <source>
        <dbReference type="Proteomes" id="UP000320209"/>
    </source>
</evidence>
<feature type="region of interest" description="Disordered" evidence="3">
    <location>
        <begin position="1"/>
        <end position="30"/>
    </location>
</feature>
<protein>
    <submittedName>
        <fullName evidence="5">Mce-associated membrane protein</fullName>
    </submittedName>
</protein>
<comment type="subcellular location">
    <subcellularLocation>
        <location evidence="1">Membrane</location>
    </subcellularLocation>
</comment>
<gene>
    <name evidence="5" type="ORF">FB381_0687</name>
</gene>
<dbReference type="RefSeq" id="WP_141778985.1">
    <property type="nucleotide sequence ID" value="NZ_VFOV01000001.1"/>
</dbReference>
<feature type="transmembrane region" description="Helical" evidence="4">
    <location>
        <begin position="50"/>
        <end position="71"/>
    </location>
</feature>
<proteinExistence type="predicted"/>
<sequence length="214" mass="23457">MRATKSPEVEPIEAEPAGRERTEPPVVEAKSPTVKVVETTKEPRSTRERVLTWGVPAVVLCVLVAGLVSWWRATGHDQEMVDDAARRDRVLIVATSNIETLNSLDYRKVDEGLKSWAEVTTGTLHDQLAEVSDDERKLLADQQKISSGSVMDAAMTDFDDNSATVIAAVEITVKDGADADAEPTVKRNRFSADLVKVGDQWLLESLEQVAVNMS</sequence>
<reference evidence="5 6" key="1">
    <citation type="submission" date="2019-06" db="EMBL/GenBank/DDBJ databases">
        <title>Sequencing the genomes of 1000 actinobacteria strains.</title>
        <authorList>
            <person name="Klenk H.-P."/>
        </authorList>
    </citation>
    <scope>NUCLEOTIDE SEQUENCE [LARGE SCALE GENOMIC DNA]</scope>
    <source>
        <strain evidence="5 6">DSM 25218</strain>
    </source>
</reference>
<evidence type="ECO:0000313" key="5">
    <source>
        <dbReference type="EMBL" id="TQL66821.1"/>
    </source>
</evidence>
<evidence type="ECO:0000256" key="2">
    <source>
        <dbReference type="ARBA" id="ARBA00023136"/>
    </source>
</evidence>
<dbReference type="PANTHER" id="PTHR37042:SF4">
    <property type="entry name" value="OUTER MEMBRANE PROTEIN RV1973"/>
    <property type="match status" value="1"/>
</dbReference>